<dbReference type="Proteomes" id="UP001525021">
    <property type="component" value="Unassembled WGS sequence"/>
</dbReference>
<gene>
    <name evidence="1" type="ORF">NXZ79_15820</name>
</gene>
<protein>
    <recommendedName>
        <fullName evidence="3">GyrI-like small molecule binding domain-containing protein</fullName>
    </recommendedName>
</protein>
<dbReference type="RefSeq" id="WP_012295288.1">
    <property type="nucleotide sequence ID" value="NZ_JANTOO010000014.1"/>
</dbReference>
<sequence>MTIKVSENASPEKVGDAIKKTKEQQEQLIYVGPPVKGVQRFSVFKGGYPKNLEEHLEKCTAFKQLFVPIQELTTVQMRLNDSSTVESMFYNKVIEYFKGVK</sequence>
<dbReference type="EMBL" id="JANTOO010000014">
    <property type="protein sequence ID" value="MCS1397499.1"/>
    <property type="molecule type" value="Genomic_DNA"/>
</dbReference>
<accession>A0ABT2DTX9</accession>
<evidence type="ECO:0008006" key="3">
    <source>
        <dbReference type="Google" id="ProtNLM"/>
    </source>
</evidence>
<evidence type="ECO:0000313" key="1">
    <source>
        <dbReference type="EMBL" id="MCS1397499.1"/>
    </source>
</evidence>
<proteinExistence type="predicted"/>
<keyword evidence="2" id="KW-1185">Reference proteome</keyword>
<evidence type="ECO:0000313" key="2">
    <source>
        <dbReference type="Proteomes" id="UP001525021"/>
    </source>
</evidence>
<reference evidence="1 2" key="1">
    <citation type="submission" date="2022-08" db="EMBL/GenBank/DDBJ databases">
        <title>Lysinibacillus sequencing.</title>
        <authorList>
            <person name="Dunlap C."/>
        </authorList>
    </citation>
    <scope>NUCLEOTIDE SEQUENCE [LARGE SCALE GENOMIC DNA]</scope>
    <source>
        <strain evidence="1 2">PB211</strain>
    </source>
</reference>
<name>A0ABT2DTX9_9BACI</name>
<organism evidence="1 2">
    <name type="scientific">Lysinibacillus pinottii</name>
    <dbReference type="NCBI Taxonomy" id="2973932"/>
    <lineage>
        <taxon>Bacteria</taxon>
        <taxon>Bacillati</taxon>
        <taxon>Bacillota</taxon>
        <taxon>Bacilli</taxon>
        <taxon>Bacillales</taxon>
        <taxon>Bacillaceae</taxon>
        <taxon>Lysinibacillus</taxon>
    </lineage>
</organism>
<comment type="caution">
    <text evidence="1">The sequence shown here is derived from an EMBL/GenBank/DDBJ whole genome shotgun (WGS) entry which is preliminary data.</text>
</comment>